<keyword evidence="2 5" id="KW-0812">Transmembrane</keyword>
<dbReference type="GO" id="GO:0016020">
    <property type="term" value="C:membrane"/>
    <property type="evidence" value="ECO:0007669"/>
    <property type="project" value="UniProtKB-SubCell"/>
</dbReference>
<feature type="transmembrane region" description="Helical" evidence="5">
    <location>
        <begin position="110"/>
        <end position="128"/>
    </location>
</feature>
<keyword evidence="3 5" id="KW-1133">Transmembrane helix</keyword>
<dbReference type="EMBL" id="SAUX01000023">
    <property type="protein sequence ID" value="RWR27240.1"/>
    <property type="molecule type" value="Genomic_DNA"/>
</dbReference>
<dbReference type="OrthoDB" id="7743618at2"/>
<dbReference type="InterPro" id="IPR023352">
    <property type="entry name" value="MAPEG-like_dom_sf"/>
</dbReference>
<reference evidence="6 7" key="1">
    <citation type="submission" date="2019-01" db="EMBL/GenBank/DDBJ databases">
        <title>Sinorhodobacter populi sp. nov. isolated from the symptomatic bark tissue of Populus euramericana canker.</title>
        <authorList>
            <person name="Xu G."/>
        </authorList>
    </citation>
    <scope>NUCLEOTIDE SEQUENCE [LARGE SCALE GENOMIC DNA]</scope>
    <source>
        <strain evidence="6 7">D19-10-3-21</strain>
    </source>
</reference>
<protein>
    <submittedName>
        <fullName evidence="6">MAPEG family protein</fullName>
    </submittedName>
</protein>
<dbReference type="PANTHER" id="PTHR35371">
    <property type="entry name" value="INNER MEMBRANE PROTEIN"/>
    <property type="match status" value="1"/>
</dbReference>
<sequence length="129" mass="13593">MTIELYSLIATGLLLFALAFVSTALYGKQVGNPALMGNRDTIPAPVGAARRAQRAHQNLLENIVPFAIVILIAQALQLSTPLTQAAALIFLGARFVHAVVYIAGIPVVRTFAWLAGIAATIAIAFAILV</sequence>
<gene>
    <name evidence="6" type="ORF">D2T31_17405</name>
</gene>
<organism evidence="6 7">
    <name type="scientific">Paenirhodobacter populi</name>
    <dbReference type="NCBI Taxonomy" id="2306993"/>
    <lineage>
        <taxon>Bacteria</taxon>
        <taxon>Pseudomonadati</taxon>
        <taxon>Pseudomonadota</taxon>
        <taxon>Alphaproteobacteria</taxon>
        <taxon>Rhodobacterales</taxon>
        <taxon>Rhodobacter group</taxon>
        <taxon>Paenirhodobacter</taxon>
    </lineage>
</organism>
<keyword evidence="4 5" id="KW-0472">Membrane</keyword>
<evidence type="ECO:0000256" key="3">
    <source>
        <dbReference type="ARBA" id="ARBA00022989"/>
    </source>
</evidence>
<evidence type="ECO:0000313" key="6">
    <source>
        <dbReference type="EMBL" id="RWR27240.1"/>
    </source>
</evidence>
<dbReference type="PANTHER" id="PTHR35371:SF1">
    <property type="entry name" value="BLR7753 PROTEIN"/>
    <property type="match status" value="1"/>
</dbReference>
<evidence type="ECO:0000313" key="7">
    <source>
        <dbReference type="Proteomes" id="UP000285295"/>
    </source>
</evidence>
<accession>A0A443K396</accession>
<feature type="transmembrane region" description="Helical" evidence="5">
    <location>
        <begin position="6"/>
        <end position="26"/>
    </location>
</feature>
<evidence type="ECO:0000256" key="1">
    <source>
        <dbReference type="ARBA" id="ARBA00004370"/>
    </source>
</evidence>
<comment type="caution">
    <text evidence="6">The sequence shown here is derived from an EMBL/GenBank/DDBJ whole genome shotgun (WGS) entry which is preliminary data.</text>
</comment>
<dbReference type="InterPro" id="IPR001129">
    <property type="entry name" value="Membr-assoc_MAPEG"/>
</dbReference>
<dbReference type="SUPFAM" id="SSF161084">
    <property type="entry name" value="MAPEG domain-like"/>
    <property type="match status" value="1"/>
</dbReference>
<dbReference type="Gene3D" id="1.20.120.550">
    <property type="entry name" value="Membrane associated eicosanoid/glutathione metabolism-like domain"/>
    <property type="match status" value="1"/>
</dbReference>
<proteinExistence type="predicted"/>
<dbReference type="Proteomes" id="UP000285295">
    <property type="component" value="Unassembled WGS sequence"/>
</dbReference>
<dbReference type="AlphaFoldDB" id="A0A443K396"/>
<feature type="transmembrane region" description="Helical" evidence="5">
    <location>
        <begin position="59"/>
        <end position="76"/>
    </location>
</feature>
<evidence type="ECO:0000256" key="4">
    <source>
        <dbReference type="ARBA" id="ARBA00023136"/>
    </source>
</evidence>
<feature type="transmembrane region" description="Helical" evidence="5">
    <location>
        <begin position="82"/>
        <end position="103"/>
    </location>
</feature>
<evidence type="ECO:0000256" key="5">
    <source>
        <dbReference type="SAM" id="Phobius"/>
    </source>
</evidence>
<name>A0A443K396_9RHOB</name>
<dbReference type="Pfam" id="PF01124">
    <property type="entry name" value="MAPEG"/>
    <property type="match status" value="1"/>
</dbReference>
<dbReference type="RefSeq" id="WP_128238313.1">
    <property type="nucleotide sequence ID" value="NZ_SAUX01000023.1"/>
</dbReference>
<comment type="subcellular location">
    <subcellularLocation>
        <location evidence="1">Membrane</location>
    </subcellularLocation>
</comment>
<evidence type="ECO:0000256" key="2">
    <source>
        <dbReference type="ARBA" id="ARBA00022692"/>
    </source>
</evidence>
<reference evidence="6 7" key="2">
    <citation type="submission" date="2019-01" db="EMBL/GenBank/DDBJ databases">
        <authorList>
            <person name="Li Y."/>
        </authorList>
    </citation>
    <scope>NUCLEOTIDE SEQUENCE [LARGE SCALE GENOMIC DNA]</scope>
    <source>
        <strain evidence="6 7">D19-10-3-21</strain>
    </source>
</reference>